<evidence type="ECO:0000256" key="11">
    <source>
        <dbReference type="SAM" id="MobiDB-lite"/>
    </source>
</evidence>
<dbReference type="SMART" id="SM00317">
    <property type="entry name" value="SET"/>
    <property type="match status" value="1"/>
</dbReference>
<sequence length="801" mass="91295">MSYEAVPCKIRAPSQDGTNGTKEIIGIIIRPSNSQEGSRVSVPLPTSPAIIPIKGSNPFIIGPGSSKSLIISNDKISKSSVHCKKCEGADEETKFDDMPRLSRIDHHNSAACSTGHSLSLSTLDESSTNQASECESALPSSISKCSWNPQEIASQLLSMAAFDPAKIEEVTSLMLKRSKEDEEKKERQTKRKIENSQSTIDKKKIRNAQFGFASTSKEYERVDRYGGEASEDDQKRSESEPREEAYNLVIYRSAMKRRMIDMVEETMKKVMDNLSLLSIGEKRKKINHQLVNPMFRTIQWELINSKPRQNLLEIVVNEINERRKERTQKEKRGRRNKGEETLIVSRKWTKEQSKEFKIMKRRGDEHIQPYITIHKNVMVSRTPIVPLSLPSYIRCECARGRCLSSDCIHRSCRLFCTPSTCLLPSCSNRLSIPSALYLSKGVLKTKEPTKAHIFLGEMVGEIISVSAMIERLSSTCVSPESHIKSFSLTPYHFLDSTRKGSIIRHVRHSCQSNAILQIWWEKGTVHLCLFSRLPLASNSEITVDLSFFTPTPFECSCSSPECRRSIPPSTVISLHKSIHSMQSSRHFLKRNLRVRRINNDGEDKILCIFYLIIDHLFRRTDGKVHGRQFAQFLYKLRRASSEEKMDLFTAILWEMEQLTQRPMDTHSLRCIRRLLDQRLERKNEGENERKKFRKMEKNSNRCTNIAYLDSRVAVGSYNPDVWKGANRSTEDSVRCVCGVLEDDGEMVECEECHFWLHCDCVTSSSIDSYSCPLCVAGTSTPQGDILLKNQPNIRIKRSCGD</sequence>
<dbReference type="SUPFAM" id="SSF57903">
    <property type="entry name" value="FYVE/PHD zinc finger"/>
    <property type="match status" value="1"/>
</dbReference>
<evidence type="ECO:0000313" key="14">
    <source>
        <dbReference type="Proteomes" id="UP001432322"/>
    </source>
</evidence>
<evidence type="ECO:0000256" key="6">
    <source>
        <dbReference type="ARBA" id="ARBA00022691"/>
    </source>
</evidence>
<dbReference type="GO" id="GO:0008168">
    <property type="term" value="F:methyltransferase activity"/>
    <property type="evidence" value="ECO:0007669"/>
    <property type="project" value="UniProtKB-KW"/>
</dbReference>
<keyword evidence="4" id="KW-0489">Methyltransferase</keyword>
<reference evidence="13" key="1">
    <citation type="submission" date="2023-10" db="EMBL/GenBank/DDBJ databases">
        <title>Genome assembly of Pristionchus species.</title>
        <authorList>
            <person name="Yoshida K."/>
            <person name="Sommer R.J."/>
        </authorList>
    </citation>
    <scope>NUCLEOTIDE SEQUENCE</scope>
    <source>
        <strain evidence="13">RS5133</strain>
    </source>
</reference>
<name>A0AAV5W9M1_9BILA</name>
<dbReference type="InterPro" id="IPR013083">
    <property type="entry name" value="Znf_RING/FYVE/PHD"/>
</dbReference>
<keyword evidence="7" id="KW-0479">Metal-binding</keyword>
<evidence type="ECO:0000313" key="13">
    <source>
        <dbReference type="EMBL" id="GMT28571.1"/>
    </source>
</evidence>
<dbReference type="Gene3D" id="3.30.40.10">
    <property type="entry name" value="Zinc/RING finger domain, C3HC4 (zinc finger)"/>
    <property type="match status" value="1"/>
</dbReference>
<dbReference type="InterPro" id="IPR001214">
    <property type="entry name" value="SET_dom"/>
</dbReference>
<keyword evidence="5" id="KW-0808">Transferase</keyword>
<dbReference type="InterPro" id="IPR050777">
    <property type="entry name" value="SET2_Histone-Lys_MeTrsfase"/>
</dbReference>
<feature type="non-terminal residue" evidence="13">
    <location>
        <position position="801"/>
    </location>
</feature>
<evidence type="ECO:0000256" key="5">
    <source>
        <dbReference type="ARBA" id="ARBA00022679"/>
    </source>
</evidence>
<dbReference type="SUPFAM" id="SSF82199">
    <property type="entry name" value="SET domain"/>
    <property type="match status" value="1"/>
</dbReference>
<feature type="compositionally biased region" description="Basic and acidic residues" evidence="11">
    <location>
        <begin position="178"/>
        <end position="194"/>
    </location>
</feature>
<keyword evidence="14" id="KW-1185">Reference proteome</keyword>
<keyword evidence="6" id="KW-0949">S-adenosyl-L-methionine</keyword>
<dbReference type="InterPro" id="IPR046341">
    <property type="entry name" value="SET_dom_sf"/>
</dbReference>
<keyword evidence="9" id="KW-0862">Zinc</keyword>
<dbReference type="AlphaFoldDB" id="A0AAV5W9M1"/>
<keyword evidence="10" id="KW-0539">Nucleus</keyword>
<dbReference type="InterPro" id="IPR019786">
    <property type="entry name" value="Zinc_finger_PHD-type_CS"/>
</dbReference>
<evidence type="ECO:0000259" key="12">
    <source>
        <dbReference type="PROSITE" id="PS50280"/>
    </source>
</evidence>
<feature type="region of interest" description="Disordered" evidence="11">
    <location>
        <begin position="223"/>
        <end position="243"/>
    </location>
</feature>
<feature type="domain" description="SET" evidence="12">
    <location>
        <begin position="418"/>
        <end position="546"/>
    </location>
</feature>
<dbReference type="PROSITE" id="PS00028">
    <property type="entry name" value="ZINC_FINGER_C2H2_1"/>
    <property type="match status" value="1"/>
</dbReference>
<organism evidence="13 14">
    <name type="scientific">Pristionchus fissidentatus</name>
    <dbReference type="NCBI Taxonomy" id="1538716"/>
    <lineage>
        <taxon>Eukaryota</taxon>
        <taxon>Metazoa</taxon>
        <taxon>Ecdysozoa</taxon>
        <taxon>Nematoda</taxon>
        <taxon>Chromadorea</taxon>
        <taxon>Rhabditida</taxon>
        <taxon>Rhabditina</taxon>
        <taxon>Diplogasteromorpha</taxon>
        <taxon>Diplogasteroidea</taxon>
        <taxon>Neodiplogasteridae</taxon>
        <taxon>Pristionchus</taxon>
    </lineage>
</organism>
<evidence type="ECO:0000256" key="7">
    <source>
        <dbReference type="ARBA" id="ARBA00022723"/>
    </source>
</evidence>
<comment type="caution">
    <text evidence="13">The sequence shown here is derived from an EMBL/GenBank/DDBJ whole genome shotgun (WGS) entry which is preliminary data.</text>
</comment>
<dbReference type="GO" id="GO:0032259">
    <property type="term" value="P:methylation"/>
    <property type="evidence" value="ECO:0007669"/>
    <property type="project" value="UniProtKB-KW"/>
</dbReference>
<evidence type="ECO:0000256" key="4">
    <source>
        <dbReference type="ARBA" id="ARBA00022603"/>
    </source>
</evidence>
<dbReference type="EMBL" id="BTSY01000005">
    <property type="protein sequence ID" value="GMT28571.1"/>
    <property type="molecule type" value="Genomic_DNA"/>
</dbReference>
<dbReference type="GO" id="GO:0005694">
    <property type="term" value="C:chromosome"/>
    <property type="evidence" value="ECO:0007669"/>
    <property type="project" value="UniProtKB-SubCell"/>
</dbReference>
<dbReference type="Proteomes" id="UP001432322">
    <property type="component" value="Unassembled WGS sequence"/>
</dbReference>
<evidence type="ECO:0000256" key="9">
    <source>
        <dbReference type="ARBA" id="ARBA00022833"/>
    </source>
</evidence>
<evidence type="ECO:0000256" key="10">
    <source>
        <dbReference type="ARBA" id="ARBA00023242"/>
    </source>
</evidence>
<feature type="region of interest" description="Disordered" evidence="11">
    <location>
        <begin position="178"/>
        <end position="200"/>
    </location>
</feature>
<comment type="subcellular location">
    <subcellularLocation>
        <location evidence="2">Chromosome</location>
    </subcellularLocation>
    <subcellularLocation>
        <location evidence="1">Nucleus</location>
    </subcellularLocation>
</comment>
<dbReference type="PANTHER" id="PTHR22884">
    <property type="entry name" value="SET DOMAIN PROTEINS"/>
    <property type="match status" value="1"/>
</dbReference>
<accession>A0AAV5W9M1</accession>
<dbReference type="InterPro" id="IPR013087">
    <property type="entry name" value="Znf_C2H2_type"/>
</dbReference>
<evidence type="ECO:0000256" key="2">
    <source>
        <dbReference type="ARBA" id="ARBA00004286"/>
    </source>
</evidence>
<proteinExistence type="predicted"/>
<protein>
    <recommendedName>
        <fullName evidence="12">SET domain-containing protein</fullName>
    </recommendedName>
</protein>
<dbReference type="GO" id="GO:0008270">
    <property type="term" value="F:zinc ion binding"/>
    <property type="evidence" value="ECO:0007669"/>
    <property type="project" value="UniProtKB-KW"/>
</dbReference>
<keyword evidence="3" id="KW-0158">Chromosome</keyword>
<evidence type="ECO:0000256" key="8">
    <source>
        <dbReference type="ARBA" id="ARBA00022771"/>
    </source>
</evidence>
<dbReference type="PROSITE" id="PS50280">
    <property type="entry name" value="SET"/>
    <property type="match status" value="1"/>
</dbReference>
<dbReference type="GO" id="GO:0005634">
    <property type="term" value="C:nucleus"/>
    <property type="evidence" value="ECO:0007669"/>
    <property type="project" value="UniProtKB-SubCell"/>
</dbReference>
<evidence type="ECO:0000256" key="1">
    <source>
        <dbReference type="ARBA" id="ARBA00004123"/>
    </source>
</evidence>
<dbReference type="PROSITE" id="PS01359">
    <property type="entry name" value="ZF_PHD_1"/>
    <property type="match status" value="1"/>
</dbReference>
<gene>
    <name evidence="13" type="ORF">PFISCL1PPCAC_19868</name>
</gene>
<keyword evidence="8" id="KW-0863">Zinc-finger</keyword>
<dbReference type="Pfam" id="PF00856">
    <property type="entry name" value="SET"/>
    <property type="match status" value="1"/>
</dbReference>
<dbReference type="InterPro" id="IPR011011">
    <property type="entry name" value="Znf_FYVE_PHD"/>
</dbReference>
<dbReference type="Gene3D" id="2.170.270.10">
    <property type="entry name" value="SET domain"/>
    <property type="match status" value="1"/>
</dbReference>
<evidence type="ECO:0000256" key="3">
    <source>
        <dbReference type="ARBA" id="ARBA00022454"/>
    </source>
</evidence>